<dbReference type="Proteomes" id="UP001157502">
    <property type="component" value="Chromosome 1"/>
</dbReference>
<name>A0ACC2HM43_DALPE</name>
<sequence>MNIEGLSERHIAETSEWRREYRKVNRILKDKRNAVLSTSLLAGDAIDSAENITETGSHSVNDVTGRGLNHLAISTSLALTGDCPDRDIWKVIAFLQETTQSDDRTPLQD</sequence>
<comment type="caution">
    <text evidence="1">The sequence shown here is derived from an EMBL/GenBank/DDBJ whole genome shotgun (WGS) entry which is preliminary data.</text>
</comment>
<gene>
    <name evidence="1" type="ORF">DPEC_G00010100</name>
</gene>
<dbReference type="EMBL" id="CM055728">
    <property type="protein sequence ID" value="KAJ8016705.1"/>
    <property type="molecule type" value="Genomic_DNA"/>
</dbReference>
<proteinExistence type="predicted"/>
<protein>
    <submittedName>
        <fullName evidence="1">Uncharacterized protein</fullName>
    </submittedName>
</protein>
<keyword evidence="2" id="KW-1185">Reference proteome</keyword>
<evidence type="ECO:0000313" key="1">
    <source>
        <dbReference type="EMBL" id="KAJ8016705.1"/>
    </source>
</evidence>
<evidence type="ECO:0000313" key="2">
    <source>
        <dbReference type="Proteomes" id="UP001157502"/>
    </source>
</evidence>
<accession>A0ACC2HM43</accession>
<reference evidence="1" key="1">
    <citation type="submission" date="2021-05" db="EMBL/GenBank/DDBJ databases">
        <authorList>
            <person name="Pan Q."/>
            <person name="Jouanno E."/>
            <person name="Zahm M."/>
            <person name="Klopp C."/>
            <person name="Cabau C."/>
            <person name="Louis A."/>
            <person name="Berthelot C."/>
            <person name="Parey E."/>
            <person name="Roest Crollius H."/>
            <person name="Montfort J."/>
            <person name="Robinson-Rechavi M."/>
            <person name="Bouchez O."/>
            <person name="Lampietro C."/>
            <person name="Lopez Roques C."/>
            <person name="Donnadieu C."/>
            <person name="Postlethwait J."/>
            <person name="Bobe J."/>
            <person name="Dillon D."/>
            <person name="Chandos A."/>
            <person name="von Hippel F."/>
            <person name="Guiguen Y."/>
        </authorList>
    </citation>
    <scope>NUCLEOTIDE SEQUENCE</scope>
    <source>
        <strain evidence="1">YG-Jan2019</strain>
    </source>
</reference>
<organism evidence="1 2">
    <name type="scientific">Dallia pectoralis</name>
    <name type="common">Alaska blackfish</name>
    <dbReference type="NCBI Taxonomy" id="75939"/>
    <lineage>
        <taxon>Eukaryota</taxon>
        <taxon>Metazoa</taxon>
        <taxon>Chordata</taxon>
        <taxon>Craniata</taxon>
        <taxon>Vertebrata</taxon>
        <taxon>Euteleostomi</taxon>
        <taxon>Actinopterygii</taxon>
        <taxon>Neopterygii</taxon>
        <taxon>Teleostei</taxon>
        <taxon>Protacanthopterygii</taxon>
        <taxon>Esociformes</taxon>
        <taxon>Umbridae</taxon>
        <taxon>Dallia</taxon>
    </lineage>
</organism>